<dbReference type="InterPro" id="IPR037175">
    <property type="entry name" value="KFase_sf"/>
</dbReference>
<evidence type="ECO:0000313" key="3">
    <source>
        <dbReference type="EMBL" id="ESZ97101.1"/>
    </source>
</evidence>
<dbReference type="AlphaFoldDB" id="W9CMM9"/>
<dbReference type="EMBL" id="AYSA01000102">
    <property type="protein sequence ID" value="ESZ97101.1"/>
    <property type="molecule type" value="Genomic_DNA"/>
</dbReference>
<dbReference type="Gene3D" id="3.50.30.50">
    <property type="entry name" value="Putative cyclase"/>
    <property type="match status" value="1"/>
</dbReference>
<sequence>MAEPDSTTPRYDPSIYDTPFSKLPNPKRVWIGEPGSALEGIGRLSLLTQEVVSSAAASEIKTGKRVGLGWDMTKLEYSQFGRQKCGHKIIPLNGPGGSGYGACFDDVYHMNPQQSSQWDGFRHYSQPRNPSDPSTSQDRVFYGGTTKDEIMDTSNHRIGLQHWAPEGIAGRGILIDYAHWCTQQSSPIKYTNFSLHNIPFQTLLAILTEQNITPQRGDILFIRMGVILEWDSFTDSQKQDYASQSTPEHAGVEPSLELLEWLWDSGISAVAGDAISWEVYPTQGEISCHEYLLGGWGMPIEIRPNATMGHCALSTLQPLPHSPYPEGLKWNDRIERLYRMAGDDGIGSQPRTFFISLQVDQYDPLTLSPNPEKTDWQVALIRLSNDQIDLTQLWATTPLAPPLQSPSRTPRRDYGSRSHSPPAAAVFFIPSPPKGAESEDSIGRRRHGSLGLAQY</sequence>
<dbReference type="STRING" id="1432307.W9CMM9"/>
<dbReference type="HOGENOM" id="CLU_601518_0_0_1"/>
<feature type="compositionally biased region" description="Polar residues" evidence="2">
    <location>
        <begin position="126"/>
        <end position="138"/>
    </location>
</feature>
<gene>
    <name evidence="3" type="ORF">SBOR_2531</name>
</gene>
<dbReference type="SUPFAM" id="SSF102198">
    <property type="entry name" value="Putative cyclase"/>
    <property type="match status" value="1"/>
</dbReference>
<protein>
    <submittedName>
        <fullName evidence="3">Uncharacterized protein</fullName>
    </submittedName>
</protein>
<dbReference type="Pfam" id="PF04199">
    <property type="entry name" value="Cyclase"/>
    <property type="match status" value="1"/>
</dbReference>
<dbReference type="PANTHER" id="PTHR34861:SF8">
    <property type="entry name" value="CYCLASE"/>
    <property type="match status" value="1"/>
</dbReference>
<organism evidence="3 4">
    <name type="scientific">Sclerotinia borealis (strain F-4128)</name>
    <dbReference type="NCBI Taxonomy" id="1432307"/>
    <lineage>
        <taxon>Eukaryota</taxon>
        <taxon>Fungi</taxon>
        <taxon>Dikarya</taxon>
        <taxon>Ascomycota</taxon>
        <taxon>Pezizomycotina</taxon>
        <taxon>Leotiomycetes</taxon>
        <taxon>Helotiales</taxon>
        <taxon>Sclerotiniaceae</taxon>
        <taxon>Sclerotinia</taxon>
    </lineage>
</organism>
<name>W9CMM9_SCLBF</name>
<dbReference type="GO" id="GO:0019441">
    <property type="term" value="P:L-tryptophan catabolic process to kynurenine"/>
    <property type="evidence" value="ECO:0007669"/>
    <property type="project" value="InterPro"/>
</dbReference>
<comment type="similarity">
    <text evidence="1">Belongs to the Cyclase 1 superfamily.</text>
</comment>
<feature type="region of interest" description="Disordered" evidence="2">
    <location>
        <begin position="118"/>
        <end position="140"/>
    </location>
</feature>
<dbReference type="InterPro" id="IPR007325">
    <property type="entry name" value="KFase/CYL"/>
</dbReference>
<dbReference type="Proteomes" id="UP000019487">
    <property type="component" value="Unassembled WGS sequence"/>
</dbReference>
<evidence type="ECO:0000313" key="4">
    <source>
        <dbReference type="Proteomes" id="UP000019487"/>
    </source>
</evidence>
<evidence type="ECO:0000256" key="2">
    <source>
        <dbReference type="SAM" id="MobiDB-lite"/>
    </source>
</evidence>
<keyword evidence="4" id="KW-1185">Reference proteome</keyword>
<dbReference type="PANTHER" id="PTHR34861">
    <property type="match status" value="1"/>
</dbReference>
<dbReference type="GO" id="GO:0004061">
    <property type="term" value="F:arylformamidase activity"/>
    <property type="evidence" value="ECO:0007669"/>
    <property type="project" value="InterPro"/>
</dbReference>
<comment type="caution">
    <text evidence="3">The sequence shown here is derived from an EMBL/GenBank/DDBJ whole genome shotgun (WGS) entry which is preliminary data.</text>
</comment>
<accession>W9CMM9</accession>
<reference evidence="3 4" key="1">
    <citation type="journal article" date="2014" name="Genome Announc.">
        <title>Draft genome sequence of Sclerotinia borealis, a psychrophilic plant pathogenic fungus.</title>
        <authorList>
            <person name="Mardanov A.V."/>
            <person name="Beletsky A.V."/>
            <person name="Kadnikov V.V."/>
            <person name="Ignatov A.N."/>
            <person name="Ravin N.V."/>
        </authorList>
    </citation>
    <scope>NUCLEOTIDE SEQUENCE [LARGE SCALE GENOMIC DNA]</scope>
    <source>
        <strain evidence="4">F-4157</strain>
    </source>
</reference>
<evidence type="ECO:0000256" key="1">
    <source>
        <dbReference type="ARBA" id="ARBA00007865"/>
    </source>
</evidence>
<proteinExistence type="inferred from homology"/>
<dbReference type="OrthoDB" id="5396at2759"/>
<feature type="region of interest" description="Disordered" evidence="2">
    <location>
        <begin position="399"/>
        <end position="455"/>
    </location>
</feature>